<dbReference type="Proteomes" id="UP001597459">
    <property type="component" value="Unassembled WGS sequence"/>
</dbReference>
<dbReference type="InterPro" id="IPR020449">
    <property type="entry name" value="Tscrpt_reg_AraC-type_HTH"/>
</dbReference>
<dbReference type="PANTHER" id="PTHR43280:SF29">
    <property type="entry name" value="ARAC-FAMILY TRANSCRIPTIONAL REGULATOR"/>
    <property type="match status" value="1"/>
</dbReference>
<dbReference type="Pfam" id="PF12833">
    <property type="entry name" value="HTH_18"/>
    <property type="match status" value="1"/>
</dbReference>
<comment type="caution">
    <text evidence="6">The sequence shown here is derived from an EMBL/GenBank/DDBJ whole genome shotgun (WGS) entry which is preliminary data.</text>
</comment>
<dbReference type="InterPro" id="IPR009057">
    <property type="entry name" value="Homeodomain-like_sf"/>
</dbReference>
<keyword evidence="1" id="KW-0805">Transcription regulation</keyword>
<dbReference type="PRINTS" id="PR00032">
    <property type="entry name" value="HTHARAC"/>
</dbReference>
<keyword evidence="7" id="KW-1185">Reference proteome</keyword>
<protein>
    <submittedName>
        <fullName evidence="6">Helix-turn-helix domain-containing protein</fullName>
    </submittedName>
</protein>
<evidence type="ECO:0000259" key="5">
    <source>
        <dbReference type="PROSITE" id="PS01124"/>
    </source>
</evidence>
<keyword evidence="2" id="KW-0238">DNA-binding</keyword>
<keyword evidence="3" id="KW-0804">Transcription</keyword>
<dbReference type="EMBL" id="JBHULX010000039">
    <property type="protein sequence ID" value="MFD2593095.1"/>
    <property type="molecule type" value="Genomic_DNA"/>
</dbReference>
<dbReference type="SUPFAM" id="SSF46689">
    <property type="entry name" value="Homeodomain-like"/>
    <property type="match status" value="1"/>
</dbReference>
<dbReference type="PROSITE" id="PS00041">
    <property type="entry name" value="HTH_ARAC_FAMILY_1"/>
    <property type="match status" value="1"/>
</dbReference>
<evidence type="ECO:0000256" key="1">
    <source>
        <dbReference type="ARBA" id="ARBA00023015"/>
    </source>
</evidence>
<accession>A0ABW5NCC2</accession>
<dbReference type="InterPro" id="IPR018062">
    <property type="entry name" value="HTH_AraC-typ_CS"/>
</dbReference>
<keyword evidence="4" id="KW-0812">Transmembrane</keyword>
<evidence type="ECO:0000256" key="3">
    <source>
        <dbReference type="ARBA" id="ARBA00023163"/>
    </source>
</evidence>
<name>A0ABW5NCC2_9FLAO</name>
<evidence type="ECO:0000256" key="2">
    <source>
        <dbReference type="ARBA" id="ARBA00023125"/>
    </source>
</evidence>
<evidence type="ECO:0000256" key="4">
    <source>
        <dbReference type="SAM" id="Phobius"/>
    </source>
</evidence>
<feature type="transmembrane region" description="Helical" evidence="4">
    <location>
        <begin position="47"/>
        <end position="69"/>
    </location>
</feature>
<gene>
    <name evidence="6" type="ORF">ACFSTE_19815</name>
</gene>
<keyword evidence="4" id="KW-1133">Transmembrane helix</keyword>
<sequence>MEHYYSNTSGIDLIWIKKLLYGGIIVISLDIFTTIMELLIDEKELPFNSFYVIAIGVSVFVGYVGYYGIMQSKVLLPEFLLKDTFDIEKKSSGGTAVKEQKKGEEIDASEVKEQIGLLKRIMREDKPFLDPNISLKSLASLVSITDKKLSALLNQYMNISFYDYINGYRVEEVKKKINDRTFDHLTLLAIAYDSGFNSKTSFNRIFKKIEGISPSEYKKLHSDSNTKQL</sequence>
<dbReference type="PANTHER" id="PTHR43280">
    <property type="entry name" value="ARAC-FAMILY TRANSCRIPTIONAL REGULATOR"/>
    <property type="match status" value="1"/>
</dbReference>
<proteinExistence type="predicted"/>
<dbReference type="SMART" id="SM00342">
    <property type="entry name" value="HTH_ARAC"/>
    <property type="match status" value="1"/>
</dbReference>
<organism evidence="6 7">
    <name type="scientific">Aquimarina hainanensis</name>
    <dbReference type="NCBI Taxonomy" id="1578017"/>
    <lineage>
        <taxon>Bacteria</taxon>
        <taxon>Pseudomonadati</taxon>
        <taxon>Bacteroidota</taxon>
        <taxon>Flavobacteriia</taxon>
        <taxon>Flavobacteriales</taxon>
        <taxon>Flavobacteriaceae</taxon>
        <taxon>Aquimarina</taxon>
    </lineage>
</organism>
<dbReference type="RefSeq" id="WP_378298352.1">
    <property type="nucleotide sequence ID" value="NZ_JBHULX010000039.1"/>
</dbReference>
<evidence type="ECO:0000313" key="6">
    <source>
        <dbReference type="EMBL" id="MFD2593095.1"/>
    </source>
</evidence>
<evidence type="ECO:0000313" key="7">
    <source>
        <dbReference type="Proteomes" id="UP001597459"/>
    </source>
</evidence>
<feature type="domain" description="HTH araC/xylS-type" evidence="5">
    <location>
        <begin position="119"/>
        <end position="220"/>
    </location>
</feature>
<dbReference type="PROSITE" id="PS01124">
    <property type="entry name" value="HTH_ARAC_FAMILY_2"/>
    <property type="match status" value="1"/>
</dbReference>
<keyword evidence="4" id="KW-0472">Membrane</keyword>
<feature type="transmembrane region" description="Helical" evidence="4">
    <location>
        <begin position="20"/>
        <end position="40"/>
    </location>
</feature>
<dbReference type="Gene3D" id="1.10.10.60">
    <property type="entry name" value="Homeodomain-like"/>
    <property type="match status" value="2"/>
</dbReference>
<reference evidence="7" key="1">
    <citation type="journal article" date="2019" name="Int. J. Syst. Evol. Microbiol.">
        <title>The Global Catalogue of Microorganisms (GCM) 10K type strain sequencing project: providing services to taxonomists for standard genome sequencing and annotation.</title>
        <authorList>
            <consortium name="The Broad Institute Genomics Platform"/>
            <consortium name="The Broad Institute Genome Sequencing Center for Infectious Disease"/>
            <person name="Wu L."/>
            <person name="Ma J."/>
        </authorList>
    </citation>
    <scope>NUCLEOTIDE SEQUENCE [LARGE SCALE GENOMIC DNA]</scope>
    <source>
        <strain evidence="7">KCTC 42423</strain>
    </source>
</reference>
<dbReference type="InterPro" id="IPR018060">
    <property type="entry name" value="HTH_AraC"/>
</dbReference>